<gene>
    <name evidence="2" type="ORF">GGR20_003253</name>
</gene>
<dbReference type="Proteomes" id="UP000547011">
    <property type="component" value="Unassembled WGS sequence"/>
</dbReference>
<accession>A0A7W6NDC2</accession>
<dbReference type="InterPro" id="IPR005183">
    <property type="entry name" value="DUF305_CopM-like"/>
</dbReference>
<sequence length="147" mass="15946">MDVLKLGTASLLAVAFAGALLVRDQPASEVAALPLPSVCGDVHSDHGGVSMQEHLDIMAEGQSEEIAALIQTMEPMHSDMMRGMTAADFQTAFVCSMIPHHQGAVEMAQVAQTYATDPWIQMFAQEIISAQQVEIAEMQAWLARRHQ</sequence>
<feature type="domain" description="DUF305" evidence="1">
    <location>
        <begin position="57"/>
        <end position="142"/>
    </location>
</feature>
<keyword evidence="3" id="KW-1185">Reference proteome</keyword>
<dbReference type="Gene3D" id="1.20.1260.10">
    <property type="match status" value="1"/>
</dbReference>
<evidence type="ECO:0000259" key="1">
    <source>
        <dbReference type="Pfam" id="PF03713"/>
    </source>
</evidence>
<organism evidence="2 3">
    <name type="scientific">Devosia subaequoris</name>
    <dbReference type="NCBI Taxonomy" id="395930"/>
    <lineage>
        <taxon>Bacteria</taxon>
        <taxon>Pseudomonadati</taxon>
        <taxon>Pseudomonadota</taxon>
        <taxon>Alphaproteobacteria</taxon>
        <taxon>Hyphomicrobiales</taxon>
        <taxon>Devosiaceae</taxon>
        <taxon>Devosia</taxon>
    </lineage>
</organism>
<dbReference type="Pfam" id="PF03713">
    <property type="entry name" value="DUF305"/>
    <property type="match status" value="1"/>
</dbReference>
<proteinExistence type="predicted"/>
<name>A0A7W6NDC2_9HYPH</name>
<comment type="caution">
    <text evidence="2">The sequence shown here is derived from an EMBL/GenBank/DDBJ whole genome shotgun (WGS) entry which is preliminary data.</text>
</comment>
<dbReference type="AlphaFoldDB" id="A0A7W6NDC2"/>
<dbReference type="InterPro" id="IPR012347">
    <property type="entry name" value="Ferritin-like"/>
</dbReference>
<evidence type="ECO:0000313" key="2">
    <source>
        <dbReference type="EMBL" id="MBB4053591.1"/>
    </source>
</evidence>
<reference evidence="2 3" key="1">
    <citation type="submission" date="2020-08" db="EMBL/GenBank/DDBJ databases">
        <title>Genomic Encyclopedia of Type Strains, Phase IV (KMG-IV): sequencing the most valuable type-strain genomes for metagenomic binning, comparative biology and taxonomic classification.</title>
        <authorList>
            <person name="Goeker M."/>
        </authorList>
    </citation>
    <scope>NUCLEOTIDE SEQUENCE [LARGE SCALE GENOMIC DNA]</scope>
    <source>
        <strain evidence="2 3">DSM 23447</strain>
    </source>
</reference>
<evidence type="ECO:0000313" key="3">
    <source>
        <dbReference type="Proteomes" id="UP000547011"/>
    </source>
</evidence>
<protein>
    <submittedName>
        <fullName evidence="2">Uncharacterized protein (DUF305 family)</fullName>
    </submittedName>
</protein>
<dbReference type="RefSeq" id="WP_183312372.1">
    <property type="nucleotide sequence ID" value="NZ_JACIEW010000009.1"/>
</dbReference>
<dbReference type="PANTHER" id="PTHR36933:SF1">
    <property type="entry name" value="SLL0788 PROTEIN"/>
    <property type="match status" value="1"/>
</dbReference>
<dbReference type="PANTHER" id="PTHR36933">
    <property type="entry name" value="SLL0788 PROTEIN"/>
    <property type="match status" value="1"/>
</dbReference>
<dbReference type="EMBL" id="JACIEW010000009">
    <property type="protein sequence ID" value="MBB4053591.1"/>
    <property type="molecule type" value="Genomic_DNA"/>
</dbReference>